<dbReference type="EMBL" id="JAVFWL010000005">
    <property type="protein sequence ID" value="KAK6758788.1"/>
    <property type="molecule type" value="Genomic_DNA"/>
</dbReference>
<proteinExistence type="predicted"/>
<feature type="domain" description="Reverse transcriptase" evidence="1">
    <location>
        <begin position="1"/>
        <end position="174"/>
    </location>
</feature>
<dbReference type="PANTHER" id="PTHR47027:SF29">
    <property type="entry name" value="C2H2-TYPE DOMAIN-CONTAINING PROTEIN"/>
    <property type="match status" value="1"/>
</dbReference>
<dbReference type="SUPFAM" id="SSF56672">
    <property type="entry name" value="DNA/RNA polymerases"/>
    <property type="match status" value="1"/>
</dbReference>
<protein>
    <recommendedName>
        <fullName evidence="1">Reverse transcriptase domain-containing protein</fullName>
    </recommendedName>
</protein>
<evidence type="ECO:0000259" key="1">
    <source>
        <dbReference type="PROSITE" id="PS50878"/>
    </source>
</evidence>
<organism evidence="2 3">
    <name type="scientific">Necator americanus</name>
    <name type="common">Human hookworm</name>
    <dbReference type="NCBI Taxonomy" id="51031"/>
    <lineage>
        <taxon>Eukaryota</taxon>
        <taxon>Metazoa</taxon>
        <taxon>Ecdysozoa</taxon>
        <taxon>Nematoda</taxon>
        <taxon>Chromadorea</taxon>
        <taxon>Rhabditida</taxon>
        <taxon>Rhabditina</taxon>
        <taxon>Rhabditomorpha</taxon>
        <taxon>Strongyloidea</taxon>
        <taxon>Ancylostomatidae</taxon>
        <taxon>Bunostominae</taxon>
        <taxon>Necator</taxon>
    </lineage>
</organism>
<dbReference type="PROSITE" id="PS50878">
    <property type="entry name" value="RT_POL"/>
    <property type="match status" value="1"/>
</dbReference>
<dbReference type="Pfam" id="PF00078">
    <property type="entry name" value="RVT_1"/>
    <property type="match status" value="1"/>
</dbReference>
<gene>
    <name evidence="2" type="primary">Necator_chrV.g20970</name>
    <name evidence="2" type="ORF">RB195_016177</name>
</gene>
<name>A0ABR1E811_NECAM</name>
<dbReference type="InterPro" id="IPR043502">
    <property type="entry name" value="DNA/RNA_pol_sf"/>
</dbReference>
<evidence type="ECO:0000313" key="3">
    <source>
        <dbReference type="Proteomes" id="UP001303046"/>
    </source>
</evidence>
<dbReference type="Proteomes" id="UP001303046">
    <property type="component" value="Unassembled WGS sequence"/>
</dbReference>
<comment type="caution">
    <text evidence="2">The sequence shown here is derived from an EMBL/GenBank/DDBJ whole genome shotgun (WGS) entry which is preliminary data.</text>
</comment>
<dbReference type="PANTHER" id="PTHR47027">
    <property type="entry name" value="REVERSE TRANSCRIPTASE DOMAIN-CONTAINING PROTEIN"/>
    <property type="match status" value="1"/>
</dbReference>
<evidence type="ECO:0000313" key="2">
    <source>
        <dbReference type="EMBL" id="KAK6758788.1"/>
    </source>
</evidence>
<keyword evidence="3" id="KW-1185">Reference proteome</keyword>
<reference evidence="2 3" key="1">
    <citation type="submission" date="2023-08" db="EMBL/GenBank/DDBJ databases">
        <title>A Necator americanus chromosomal reference genome.</title>
        <authorList>
            <person name="Ilik V."/>
            <person name="Petrzelkova K.J."/>
            <person name="Pardy F."/>
            <person name="Fuh T."/>
            <person name="Niatou-Singa F.S."/>
            <person name="Gouil Q."/>
            <person name="Baker L."/>
            <person name="Ritchie M.E."/>
            <person name="Jex A.R."/>
            <person name="Gazzola D."/>
            <person name="Li H."/>
            <person name="Toshio Fujiwara R."/>
            <person name="Zhan B."/>
            <person name="Aroian R.V."/>
            <person name="Pafco B."/>
            <person name="Schwarz E.M."/>
        </authorList>
    </citation>
    <scope>NUCLEOTIDE SEQUENCE [LARGE SCALE GENOMIC DNA]</scope>
    <source>
        <strain evidence="2 3">Aroian</strain>
        <tissue evidence="2">Whole animal</tissue>
    </source>
</reference>
<accession>A0ABR1E811</accession>
<dbReference type="InterPro" id="IPR000477">
    <property type="entry name" value="RT_dom"/>
</dbReference>
<sequence length="174" mass="19582">MPLCLAFINFKKTFNRVETGAIVKALDSQGVPYLYKKIHREVRQGETIPPKISSATLKNAMRGLEWDGMGVDNFTTGISTFYKNIITDVKRGVRQGDTISPKTFTATLENAIRRLEWGDMEAKVDGRQLYLLRFADDIVLTTPSISQAEGMLTEFDETCGCIGFQLNLNKTMFK</sequence>
<dbReference type="Gene3D" id="3.30.70.270">
    <property type="match status" value="1"/>
</dbReference>
<dbReference type="InterPro" id="IPR043128">
    <property type="entry name" value="Rev_trsase/Diguanyl_cyclase"/>
</dbReference>